<dbReference type="AlphaFoldDB" id="A0A0M3KBM4"/>
<dbReference type="Pfam" id="PF24642">
    <property type="entry name" value="DUF7636"/>
    <property type="match status" value="1"/>
</dbReference>
<dbReference type="Proteomes" id="UP000267096">
    <property type="component" value="Unassembled WGS sequence"/>
</dbReference>
<evidence type="ECO:0000313" key="4">
    <source>
        <dbReference type="WBParaSite" id="ASIM_0001837101-mRNA-1"/>
    </source>
</evidence>
<evidence type="ECO:0000313" key="2">
    <source>
        <dbReference type="EMBL" id="VDK61415.1"/>
    </source>
</evidence>
<accession>A0A0M3KBM4</accession>
<name>A0A0M3KBM4_ANISI</name>
<dbReference type="WBParaSite" id="ASIM_0001837101-mRNA-1">
    <property type="protein sequence ID" value="ASIM_0001837101-mRNA-1"/>
    <property type="gene ID" value="ASIM_0001837101"/>
</dbReference>
<dbReference type="InterPro" id="IPR056053">
    <property type="entry name" value="DUF7636"/>
</dbReference>
<feature type="domain" description="DUF7636" evidence="1">
    <location>
        <begin position="1"/>
        <end position="87"/>
    </location>
</feature>
<keyword evidence="3" id="KW-1185">Reference proteome</keyword>
<protein>
    <submittedName>
        <fullName evidence="4">RNA-binding protein</fullName>
    </submittedName>
</protein>
<evidence type="ECO:0000259" key="1">
    <source>
        <dbReference type="Pfam" id="PF24642"/>
    </source>
</evidence>
<sequence length="89" mass="10272">MIELPDEFEFQDEQLCEKLQRYSGAKCVRLRRVKYRKDRAIVSAVGNLESLSRLKELVSVRPTVNTTATSKQRSTLLGRLVFERISALE</sequence>
<evidence type="ECO:0000313" key="3">
    <source>
        <dbReference type="Proteomes" id="UP000267096"/>
    </source>
</evidence>
<reference evidence="4" key="1">
    <citation type="submission" date="2017-02" db="UniProtKB">
        <authorList>
            <consortium name="WormBaseParasite"/>
        </authorList>
    </citation>
    <scope>IDENTIFICATION</scope>
</reference>
<reference evidence="2 3" key="2">
    <citation type="submission" date="2018-11" db="EMBL/GenBank/DDBJ databases">
        <authorList>
            <consortium name="Pathogen Informatics"/>
        </authorList>
    </citation>
    <scope>NUCLEOTIDE SEQUENCE [LARGE SCALE GENOMIC DNA]</scope>
</reference>
<organism evidence="4">
    <name type="scientific">Anisakis simplex</name>
    <name type="common">Herring worm</name>
    <dbReference type="NCBI Taxonomy" id="6269"/>
    <lineage>
        <taxon>Eukaryota</taxon>
        <taxon>Metazoa</taxon>
        <taxon>Ecdysozoa</taxon>
        <taxon>Nematoda</taxon>
        <taxon>Chromadorea</taxon>
        <taxon>Rhabditida</taxon>
        <taxon>Spirurina</taxon>
        <taxon>Ascaridomorpha</taxon>
        <taxon>Ascaridoidea</taxon>
        <taxon>Anisakidae</taxon>
        <taxon>Anisakis</taxon>
        <taxon>Anisakis simplex complex</taxon>
    </lineage>
</organism>
<proteinExistence type="predicted"/>
<dbReference type="EMBL" id="UYRR01034556">
    <property type="protein sequence ID" value="VDK61415.1"/>
    <property type="molecule type" value="Genomic_DNA"/>
</dbReference>
<gene>
    <name evidence="2" type="ORF">ASIM_LOCUS17772</name>
</gene>